<dbReference type="AlphaFoldDB" id="A0A976IB01"/>
<gene>
    <name evidence="1" type="ORF">CCR75_006815</name>
</gene>
<dbReference type="GeneID" id="94350553"/>
<comment type="caution">
    <text evidence="1">The sequence shown here is derived from an EMBL/GenBank/DDBJ whole genome shotgun (WGS) entry which is preliminary data.</text>
</comment>
<evidence type="ECO:0000313" key="2">
    <source>
        <dbReference type="Proteomes" id="UP000294530"/>
    </source>
</evidence>
<dbReference type="EMBL" id="SHOA02000220">
    <property type="protein sequence ID" value="TDH64996.1"/>
    <property type="molecule type" value="Genomic_DNA"/>
</dbReference>
<dbReference type="OrthoDB" id="10447264at2759"/>
<dbReference type="KEGG" id="blac:94350553"/>
<keyword evidence="2" id="KW-1185">Reference proteome</keyword>
<proteinExistence type="predicted"/>
<dbReference type="RefSeq" id="XP_067814495.1">
    <property type="nucleotide sequence ID" value="XM_067964882.1"/>
</dbReference>
<accession>A0A976IB01</accession>
<protein>
    <submittedName>
        <fullName evidence="1">Uncharacterized protein</fullName>
    </submittedName>
</protein>
<reference evidence="1 2" key="1">
    <citation type="journal article" date="2021" name="Genome Biol.">
        <title>AFLAP: assembly-free linkage analysis pipeline using k-mers from genome sequencing data.</title>
        <authorList>
            <person name="Fletcher K."/>
            <person name="Zhang L."/>
            <person name="Gil J."/>
            <person name="Han R."/>
            <person name="Cavanaugh K."/>
            <person name="Michelmore R."/>
        </authorList>
    </citation>
    <scope>NUCLEOTIDE SEQUENCE [LARGE SCALE GENOMIC DNA]</scope>
    <source>
        <strain evidence="1 2">SF5</strain>
    </source>
</reference>
<sequence length="167" mass="18994">MVAYFFACCASFASLCGRWREQDPEDADDFDKREMENCVPHDIRSSVVGSRAVVEWATRRTYIRKVKLQKANDHFTGLINPWRSCHDVAAHVEVRYRRLGDNDTVLVIDGNEELFLREKAVTYTAEGATLTSHTASIDLPLKYLGTGVRIYCRFRVPRLVCDASSGE</sequence>
<evidence type="ECO:0000313" key="1">
    <source>
        <dbReference type="EMBL" id="TDH64996.1"/>
    </source>
</evidence>
<dbReference type="Proteomes" id="UP000294530">
    <property type="component" value="Unassembled WGS sequence"/>
</dbReference>
<organism evidence="1 2">
    <name type="scientific">Bremia lactucae</name>
    <name type="common">Lettuce downy mildew</name>
    <dbReference type="NCBI Taxonomy" id="4779"/>
    <lineage>
        <taxon>Eukaryota</taxon>
        <taxon>Sar</taxon>
        <taxon>Stramenopiles</taxon>
        <taxon>Oomycota</taxon>
        <taxon>Peronosporomycetes</taxon>
        <taxon>Peronosporales</taxon>
        <taxon>Peronosporaceae</taxon>
        <taxon>Bremia</taxon>
    </lineage>
</organism>
<name>A0A976IB01_BRELC</name>